<proteinExistence type="predicted"/>
<keyword evidence="1 2" id="KW-0238">DNA-binding</keyword>
<gene>
    <name evidence="4" type="ORF">CBW42_01835</name>
</gene>
<sequence length="195" mass="22861">MAKKDARNTKGRIVDAAWALFYEQGYDETTIDDIVERSETSKGSFYHYFDSKDALLSSLSYLFDAKYEQLMEEIDPEMDSFDKLMYLNHELFLMIENSIPMDLLARMYSSQLVTFGERHLLNQGRTYYRVLRKIVIEGQKRGQLRSDVSVNEIVKAYAMCERAMIYDWCICNGDYSLYQYSGTTLPMFLQSYRCG</sequence>
<dbReference type="AlphaFoldDB" id="A0A252F6D5"/>
<evidence type="ECO:0000259" key="3">
    <source>
        <dbReference type="PROSITE" id="PS50977"/>
    </source>
</evidence>
<dbReference type="Proteomes" id="UP000194903">
    <property type="component" value="Unassembled WGS sequence"/>
</dbReference>
<dbReference type="RefSeq" id="WP_087017173.1">
    <property type="nucleotide sequence ID" value="NZ_CP178353.1"/>
</dbReference>
<evidence type="ECO:0000313" key="5">
    <source>
        <dbReference type="Proteomes" id="UP000194903"/>
    </source>
</evidence>
<dbReference type="PRINTS" id="PR00455">
    <property type="entry name" value="HTHTETR"/>
</dbReference>
<dbReference type="InterPro" id="IPR050624">
    <property type="entry name" value="HTH-type_Tx_Regulator"/>
</dbReference>
<evidence type="ECO:0000256" key="2">
    <source>
        <dbReference type="PROSITE-ProRule" id="PRU00335"/>
    </source>
</evidence>
<organism evidence="4 5">
    <name type="scientific">Butyricicoccus porcorum</name>
    <dbReference type="NCBI Taxonomy" id="1945634"/>
    <lineage>
        <taxon>Bacteria</taxon>
        <taxon>Bacillati</taxon>
        <taxon>Bacillota</taxon>
        <taxon>Clostridia</taxon>
        <taxon>Eubacteriales</taxon>
        <taxon>Butyricicoccaceae</taxon>
        <taxon>Butyricicoccus</taxon>
    </lineage>
</organism>
<dbReference type="Gene3D" id="1.10.357.10">
    <property type="entry name" value="Tetracycline Repressor, domain 2"/>
    <property type="match status" value="1"/>
</dbReference>
<evidence type="ECO:0000313" key="4">
    <source>
        <dbReference type="EMBL" id="OUM21335.1"/>
    </source>
</evidence>
<comment type="caution">
    <text evidence="4">The sequence shown here is derived from an EMBL/GenBank/DDBJ whole genome shotgun (WGS) entry which is preliminary data.</text>
</comment>
<dbReference type="InterPro" id="IPR001647">
    <property type="entry name" value="HTH_TetR"/>
</dbReference>
<dbReference type="PANTHER" id="PTHR43479:SF11">
    <property type="entry name" value="ACREF_ENVCD OPERON REPRESSOR-RELATED"/>
    <property type="match status" value="1"/>
</dbReference>
<accession>A0A252F6D5</accession>
<name>A0A252F6D5_9FIRM</name>
<dbReference type="OrthoDB" id="494991at2"/>
<dbReference type="SUPFAM" id="SSF48498">
    <property type="entry name" value="Tetracyclin repressor-like, C-terminal domain"/>
    <property type="match status" value="1"/>
</dbReference>
<dbReference type="SUPFAM" id="SSF46689">
    <property type="entry name" value="Homeodomain-like"/>
    <property type="match status" value="1"/>
</dbReference>
<dbReference type="GO" id="GO:0003677">
    <property type="term" value="F:DNA binding"/>
    <property type="evidence" value="ECO:0007669"/>
    <property type="project" value="UniProtKB-UniRule"/>
</dbReference>
<feature type="domain" description="HTH tetR-type" evidence="3">
    <location>
        <begin position="7"/>
        <end position="67"/>
    </location>
</feature>
<feature type="DNA-binding region" description="H-T-H motif" evidence="2">
    <location>
        <begin position="30"/>
        <end position="49"/>
    </location>
</feature>
<reference evidence="4 5" key="1">
    <citation type="submission" date="2017-05" db="EMBL/GenBank/DDBJ databases">
        <title>Butyricicoccus porcorum sp. nov. a butyrate-producing bacterium from the swine intestinal tract.</title>
        <authorList>
            <person name="Trachsel J."/>
            <person name="Humphrey S."/>
            <person name="Allen H.K."/>
        </authorList>
    </citation>
    <scope>NUCLEOTIDE SEQUENCE [LARGE SCALE GENOMIC DNA]</scope>
    <source>
        <strain evidence="4">BB10</strain>
    </source>
</reference>
<keyword evidence="5" id="KW-1185">Reference proteome</keyword>
<dbReference type="PANTHER" id="PTHR43479">
    <property type="entry name" value="ACREF/ENVCD OPERON REPRESSOR-RELATED"/>
    <property type="match status" value="1"/>
</dbReference>
<dbReference type="InterPro" id="IPR009057">
    <property type="entry name" value="Homeodomain-like_sf"/>
</dbReference>
<dbReference type="PROSITE" id="PS50977">
    <property type="entry name" value="HTH_TETR_2"/>
    <property type="match status" value="1"/>
</dbReference>
<dbReference type="EMBL" id="NHOC01000002">
    <property type="protein sequence ID" value="OUM21335.1"/>
    <property type="molecule type" value="Genomic_DNA"/>
</dbReference>
<dbReference type="Pfam" id="PF00440">
    <property type="entry name" value="TetR_N"/>
    <property type="match status" value="1"/>
</dbReference>
<dbReference type="InterPro" id="IPR036271">
    <property type="entry name" value="Tet_transcr_reg_TetR-rel_C_sf"/>
</dbReference>
<evidence type="ECO:0000256" key="1">
    <source>
        <dbReference type="ARBA" id="ARBA00023125"/>
    </source>
</evidence>
<protein>
    <submittedName>
        <fullName evidence="4">TetR family transcriptional regulator</fullName>
    </submittedName>
</protein>